<gene>
    <name evidence="2" type="ORF">MERR_LOCUS20031</name>
</gene>
<dbReference type="Gene3D" id="3.10.450.10">
    <property type="match status" value="1"/>
</dbReference>
<feature type="compositionally biased region" description="Basic and acidic residues" evidence="1">
    <location>
        <begin position="14"/>
        <end position="24"/>
    </location>
</feature>
<protein>
    <recommendedName>
        <fullName evidence="4">Cystatin domain-containing protein</fullName>
    </recommendedName>
</protein>
<dbReference type="Proteomes" id="UP000467841">
    <property type="component" value="Unassembled WGS sequence"/>
</dbReference>
<proteinExistence type="predicted"/>
<reference evidence="2" key="1">
    <citation type="submission" date="2020-01" db="EMBL/GenBank/DDBJ databases">
        <authorList>
            <person name="Mishra B."/>
        </authorList>
    </citation>
    <scope>NUCLEOTIDE SEQUENCE [LARGE SCALE GENOMIC DNA]</scope>
</reference>
<dbReference type="EMBL" id="CACVBM020001128">
    <property type="protein sequence ID" value="CAA7032796.1"/>
    <property type="molecule type" value="Genomic_DNA"/>
</dbReference>
<name>A0A6D2J6A2_9BRAS</name>
<dbReference type="PANTHER" id="PTHR31228">
    <property type="entry name" value="CYSTATIN/MONELLIN SUPERFAMILY PROTEIN"/>
    <property type="match status" value="1"/>
</dbReference>
<comment type="caution">
    <text evidence="2">The sequence shown here is derived from an EMBL/GenBank/DDBJ whole genome shotgun (WGS) entry which is preliminary data.</text>
</comment>
<dbReference type="AlphaFoldDB" id="A0A6D2J6A2"/>
<evidence type="ECO:0000256" key="1">
    <source>
        <dbReference type="SAM" id="MobiDB-lite"/>
    </source>
</evidence>
<sequence length="197" mass="22700">MTGIMTEEMDMEDERERELDKEFDGAGAKAKPKGYLKYPPAQVVEPEWDKDSFDDLDEFVPNPESRGYFQNDEDYQEFCDGRKQALKDRGFLPDEVNNIYPIVHLEEPWTTQSKREYLADLACLCVKKLNEEKGSTVEFVSVVRGNISGGARWKLYITFMAREHPDGNLVEYQAKAMDFNGGYHRPPFPILCRPSPS</sequence>
<dbReference type="OrthoDB" id="1090670at2759"/>
<feature type="region of interest" description="Disordered" evidence="1">
    <location>
        <begin position="1"/>
        <end position="34"/>
    </location>
</feature>
<evidence type="ECO:0000313" key="2">
    <source>
        <dbReference type="EMBL" id="CAA7032796.1"/>
    </source>
</evidence>
<evidence type="ECO:0008006" key="4">
    <source>
        <dbReference type="Google" id="ProtNLM"/>
    </source>
</evidence>
<keyword evidence="3" id="KW-1185">Reference proteome</keyword>
<dbReference type="InterPro" id="IPR006525">
    <property type="entry name" value="Cystatin-related_pln"/>
</dbReference>
<dbReference type="NCBIfam" id="TIGR01638">
    <property type="entry name" value="Atha_cystat_rel"/>
    <property type="match status" value="1"/>
</dbReference>
<organism evidence="2 3">
    <name type="scientific">Microthlaspi erraticum</name>
    <dbReference type="NCBI Taxonomy" id="1685480"/>
    <lineage>
        <taxon>Eukaryota</taxon>
        <taxon>Viridiplantae</taxon>
        <taxon>Streptophyta</taxon>
        <taxon>Embryophyta</taxon>
        <taxon>Tracheophyta</taxon>
        <taxon>Spermatophyta</taxon>
        <taxon>Magnoliopsida</taxon>
        <taxon>eudicotyledons</taxon>
        <taxon>Gunneridae</taxon>
        <taxon>Pentapetalae</taxon>
        <taxon>rosids</taxon>
        <taxon>malvids</taxon>
        <taxon>Brassicales</taxon>
        <taxon>Brassicaceae</taxon>
        <taxon>Coluteocarpeae</taxon>
        <taxon>Microthlaspi</taxon>
    </lineage>
</organism>
<accession>A0A6D2J6A2</accession>
<dbReference type="PANTHER" id="PTHR31228:SF28">
    <property type="entry name" value="CYSTATIN DOMAIN-CONTAINING PROTEIN"/>
    <property type="match status" value="1"/>
</dbReference>
<evidence type="ECO:0000313" key="3">
    <source>
        <dbReference type="Proteomes" id="UP000467841"/>
    </source>
</evidence>